<dbReference type="GO" id="GO:0003886">
    <property type="term" value="F:DNA (cytosine-5-)-methyltransferase activity"/>
    <property type="evidence" value="ECO:0007669"/>
    <property type="project" value="UniProtKB-EC"/>
</dbReference>
<sequence>MAAINPAEFGGVAGLIASPPCQPFSVAGRGGGLSDPRGFLVYQPMRYVRRLRPGWVAMEEVPTVLPLFEGFAVSLRRLGYATWTGLLSAEQYGVAQTRRRAFLLATRNSPTILPPIPTHSSYKRGGPRASPPLKPWRSMVDVLGRGLADRPSYTVTTSGNAWGGNPVRRTLRQAKESGRWVGTPDPLTVAELATLQAFPPDHPWQGTKESQISQVGNAVPPDLAYAALSSLAASFPQAQAA</sequence>
<dbReference type="SUPFAM" id="SSF53335">
    <property type="entry name" value="S-adenosyl-L-methionine-dependent methyltransferases"/>
    <property type="match status" value="1"/>
</dbReference>
<gene>
    <name evidence="8" type="ORF">BL253_36700</name>
</gene>
<comment type="caution">
    <text evidence="8">The sequence shown here is derived from an EMBL/GenBank/DDBJ whole genome shotgun (WGS) entry which is preliminary data.</text>
</comment>
<proteinExistence type="inferred from homology"/>
<evidence type="ECO:0000256" key="6">
    <source>
        <dbReference type="PROSITE-ProRule" id="PRU01016"/>
    </source>
</evidence>
<feature type="active site" evidence="6">
    <location>
        <position position="21"/>
    </location>
</feature>
<keyword evidence="9" id="KW-1185">Reference proteome</keyword>
<dbReference type="Proteomes" id="UP000188929">
    <property type="component" value="Unassembled WGS sequence"/>
</dbReference>
<evidence type="ECO:0000313" key="9">
    <source>
        <dbReference type="Proteomes" id="UP000188929"/>
    </source>
</evidence>
<dbReference type="GO" id="GO:0032259">
    <property type="term" value="P:methylation"/>
    <property type="evidence" value="ECO:0007669"/>
    <property type="project" value="UniProtKB-KW"/>
</dbReference>
<organism evidence="8 9">
    <name type="scientific">Pseudofrankia asymbiotica</name>
    <dbReference type="NCBI Taxonomy" id="1834516"/>
    <lineage>
        <taxon>Bacteria</taxon>
        <taxon>Bacillati</taxon>
        <taxon>Actinomycetota</taxon>
        <taxon>Actinomycetes</taxon>
        <taxon>Frankiales</taxon>
        <taxon>Frankiaceae</taxon>
        <taxon>Pseudofrankia</taxon>
    </lineage>
</organism>
<dbReference type="Pfam" id="PF00145">
    <property type="entry name" value="DNA_methylase"/>
    <property type="match status" value="2"/>
</dbReference>
<name>A0A1V2HZA7_9ACTN</name>
<dbReference type="InterPro" id="IPR050390">
    <property type="entry name" value="C5-Methyltransferase"/>
</dbReference>
<accession>A0A1V2HZA7</accession>
<protein>
    <recommendedName>
        <fullName evidence="1">DNA (cytosine-5-)-methyltransferase</fullName>
        <ecNumber evidence="1">2.1.1.37</ecNumber>
    </recommendedName>
</protein>
<evidence type="ECO:0000256" key="5">
    <source>
        <dbReference type="ARBA" id="ARBA00022747"/>
    </source>
</evidence>
<dbReference type="PANTHER" id="PTHR10629">
    <property type="entry name" value="CYTOSINE-SPECIFIC METHYLTRANSFERASE"/>
    <property type="match status" value="1"/>
</dbReference>
<dbReference type="EMBL" id="MOMC01000120">
    <property type="protein sequence ID" value="ONH22124.1"/>
    <property type="molecule type" value="Genomic_DNA"/>
</dbReference>
<keyword evidence="4 6" id="KW-0949">S-adenosyl-L-methionine</keyword>
<keyword evidence="3 6" id="KW-0808">Transferase</keyword>
<keyword evidence="5" id="KW-0680">Restriction system</keyword>
<evidence type="ECO:0000256" key="1">
    <source>
        <dbReference type="ARBA" id="ARBA00011975"/>
    </source>
</evidence>
<feature type="region of interest" description="Disordered" evidence="7">
    <location>
        <begin position="114"/>
        <end position="135"/>
    </location>
</feature>
<dbReference type="InterPro" id="IPR029063">
    <property type="entry name" value="SAM-dependent_MTases_sf"/>
</dbReference>
<evidence type="ECO:0000256" key="4">
    <source>
        <dbReference type="ARBA" id="ARBA00022691"/>
    </source>
</evidence>
<evidence type="ECO:0000256" key="2">
    <source>
        <dbReference type="ARBA" id="ARBA00022603"/>
    </source>
</evidence>
<dbReference type="PANTHER" id="PTHR10629:SF52">
    <property type="entry name" value="DNA (CYTOSINE-5)-METHYLTRANSFERASE 1"/>
    <property type="match status" value="1"/>
</dbReference>
<evidence type="ECO:0000313" key="8">
    <source>
        <dbReference type="EMBL" id="ONH22124.1"/>
    </source>
</evidence>
<dbReference type="EC" id="2.1.1.37" evidence="1"/>
<dbReference type="GO" id="GO:0009307">
    <property type="term" value="P:DNA restriction-modification system"/>
    <property type="evidence" value="ECO:0007669"/>
    <property type="project" value="UniProtKB-KW"/>
</dbReference>
<comment type="similarity">
    <text evidence="6">Belongs to the class I-like SAM-binding methyltransferase superfamily. C5-methyltransferase family.</text>
</comment>
<dbReference type="AlphaFoldDB" id="A0A1V2HZA7"/>
<reference evidence="9" key="1">
    <citation type="submission" date="2016-10" db="EMBL/GenBank/DDBJ databases">
        <title>Frankia sp. NRRL B-16386 Genome sequencing.</title>
        <authorList>
            <person name="Ghodhbane-Gtari F."/>
            <person name="Swanson E."/>
            <person name="Gueddou A."/>
            <person name="Hezbri K."/>
            <person name="Ktari K."/>
            <person name="Nouioui I."/>
            <person name="Morris K."/>
            <person name="Simpson S."/>
            <person name="Abebe-Akele F."/>
            <person name="Thomas K."/>
            <person name="Gtari M."/>
            <person name="Tisa L.S."/>
        </authorList>
    </citation>
    <scope>NUCLEOTIDE SEQUENCE [LARGE SCALE GENOMIC DNA]</scope>
    <source>
        <strain evidence="9">NRRL B-16386</strain>
    </source>
</reference>
<evidence type="ECO:0000256" key="3">
    <source>
        <dbReference type="ARBA" id="ARBA00022679"/>
    </source>
</evidence>
<evidence type="ECO:0000256" key="7">
    <source>
        <dbReference type="SAM" id="MobiDB-lite"/>
    </source>
</evidence>
<dbReference type="REBASE" id="196911">
    <property type="entry name" value="M.Fsp16386ORF36700P"/>
</dbReference>
<dbReference type="InterPro" id="IPR001525">
    <property type="entry name" value="C5_MeTfrase"/>
</dbReference>
<dbReference type="Gene3D" id="3.90.120.10">
    <property type="entry name" value="DNA Methylase, subunit A, domain 2"/>
    <property type="match status" value="1"/>
</dbReference>
<dbReference type="PROSITE" id="PS51679">
    <property type="entry name" value="SAM_MT_C5"/>
    <property type="match status" value="1"/>
</dbReference>
<dbReference type="Gene3D" id="3.40.50.150">
    <property type="entry name" value="Vaccinia Virus protein VP39"/>
    <property type="match status" value="1"/>
</dbReference>
<keyword evidence="2 6" id="KW-0489">Methyltransferase</keyword>
<dbReference type="STRING" id="1834516.BL253_36700"/>